<evidence type="ECO:0000313" key="4">
    <source>
        <dbReference type="EMBL" id="BAB59883.1"/>
    </source>
</evidence>
<dbReference type="Proteomes" id="UP000001017">
    <property type="component" value="Chromosome"/>
</dbReference>
<dbReference type="OrthoDB" id="304253at2157"/>
<dbReference type="KEGG" id="tvo:TVG0744794"/>
<dbReference type="InterPro" id="IPR029033">
    <property type="entry name" value="His_PPase_superfam"/>
</dbReference>
<organism evidence="4 5">
    <name type="scientific">Thermoplasma volcanium (strain ATCC 51530 / DSM 4299 / JCM 9571 / NBRC 15438 / GSS1)</name>
    <dbReference type="NCBI Taxonomy" id="273116"/>
    <lineage>
        <taxon>Archaea</taxon>
        <taxon>Methanobacteriati</taxon>
        <taxon>Thermoplasmatota</taxon>
        <taxon>Thermoplasmata</taxon>
        <taxon>Thermoplasmatales</taxon>
        <taxon>Thermoplasmataceae</taxon>
        <taxon>Thermoplasma</taxon>
    </lineage>
</organism>
<dbReference type="InterPro" id="IPR050275">
    <property type="entry name" value="PGM_Phosphatase"/>
</dbReference>
<dbReference type="AlphaFoldDB" id="Q97AR8"/>
<dbReference type="PANTHER" id="PTHR48100:SF1">
    <property type="entry name" value="HISTIDINE PHOSPHATASE FAMILY PROTEIN-RELATED"/>
    <property type="match status" value="1"/>
</dbReference>
<evidence type="ECO:0000256" key="3">
    <source>
        <dbReference type="PIRSR" id="PIRSR613078-2"/>
    </source>
</evidence>
<dbReference type="HOGENOM" id="CLU_033323_9_3_2"/>
<dbReference type="PROSITE" id="PS00175">
    <property type="entry name" value="PG_MUTASE"/>
    <property type="match status" value="1"/>
</dbReference>
<dbReference type="PANTHER" id="PTHR48100">
    <property type="entry name" value="BROAD-SPECIFICITY PHOSPHATASE YOR283W-RELATED"/>
    <property type="match status" value="1"/>
</dbReference>
<dbReference type="Gene3D" id="3.40.50.1240">
    <property type="entry name" value="Phosphoglycerate mutase-like"/>
    <property type="match status" value="1"/>
</dbReference>
<dbReference type="InterPro" id="IPR001345">
    <property type="entry name" value="PG/BPGM_mutase_AS"/>
</dbReference>
<dbReference type="InterPro" id="IPR054929">
    <property type="entry name" value="dPGM_arch"/>
</dbReference>
<name>Q97AR8_THEVO</name>
<keyword evidence="2" id="KW-0413">Isomerase</keyword>
<dbReference type="Pfam" id="PF00300">
    <property type="entry name" value="His_Phos_1"/>
    <property type="match status" value="1"/>
</dbReference>
<feature type="binding site" evidence="3">
    <location>
        <begin position="8"/>
        <end position="15"/>
    </location>
    <ligand>
        <name>substrate</name>
    </ligand>
</feature>
<dbReference type="PaxDb" id="273116-14324957"/>
<dbReference type="NCBIfam" id="NF038349">
    <property type="entry name" value="dPGM_arch"/>
    <property type="match status" value="1"/>
</dbReference>
<protein>
    <submittedName>
        <fullName evidence="4">Phosphoglycerate mutase</fullName>
    </submittedName>
</protein>
<dbReference type="eggNOG" id="arCOG01991">
    <property type="taxonomic scope" value="Archaea"/>
</dbReference>
<dbReference type="CDD" id="cd07067">
    <property type="entry name" value="HP_PGM_like"/>
    <property type="match status" value="1"/>
</dbReference>
<accession>Q97AR8</accession>
<proteinExistence type="predicted"/>
<dbReference type="GO" id="GO:0005737">
    <property type="term" value="C:cytoplasm"/>
    <property type="evidence" value="ECO:0007669"/>
    <property type="project" value="TreeGrafter"/>
</dbReference>
<dbReference type="PhylomeDB" id="Q97AR8"/>
<feature type="binding site" evidence="3">
    <location>
        <position position="59"/>
    </location>
    <ligand>
        <name>substrate</name>
    </ligand>
</feature>
<evidence type="ECO:0000256" key="1">
    <source>
        <dbReference type="ARBA" id="ARBA00023152"/>
    </source>
</evidence>
<gene>
    <name evidence="4" type="ORF">TVG0744794</name>
</gene>
<dbReference type="SUPFAM" id="SSF53254">
    <property type="entry name" value="Phosphoglycerate mutase-like"/>
    <property type="match status" value="1"/>
</dbReference>
<sequence length="189" mass="21578">MNRAILVRHGESETNLYGIISSDYDRYPLTQYGREQVTFIAPKLAELKFDGIITSPILRAVQTARIIANKCGLEILTDDRVRESGFGPYNNMHISEIPWKSREDMKMEPWESHVKRMREVINEYDGSYIIVSHAYPIKALICDMLGMGEDDCYSVEIKNASMSAIDVTNGRVLSIGTFLISDRVKRFFS</sequence>
<reference evidence="4 5" key="1">
    <citation type="journal article" date="1999" name="Proc. Jpn. Acad.">
        <title>Determination of the complete genomic DNA sequence of Thermoplasma volvanium GSS1.</title>
        <authorList>
            <person name="Kawashima T."/>
            <person name="Yamamoto Y."/>
            <person name="Aramaki H."/>
            <person name="Nunoshiba T."/>
            <person name="Kawamoto T."/>
            <person name="Watanabe K."/>
            <person name="Yamazaki M."/>
            <person name="Kanehori K."/>
            <person name="Amano N."/>
            <person name="Ohya Y."/>
            <person name="Makino K."/>
            <person name="Suzuki M."/>
        </authorList>
    </citation>
    <scope>NUCLEOTIDE SEQUENCE [LARGE SCALE GENOMIC DNA]</scope>
    <source>
        <strain evidence="5">ATCC 51530 / DSM 4299 / JCM 9571 / NBRC 15438 / GSS1</strain>
    </source>
</reference>
<evidence type="ECO:0000313" key="5">
    <source>
        <dbReference type="Proteomes" id="UP000001017"/>
    </source>
</evidence>
<dbReference type="InterPro" id="IPR013078">
    <property type="entry name" value="His_Pase_superF_clade-1"/>
</dbReference>
<reference evidence="4 5" key="2">
    <citation type="journal article" date="2000" name="Proc. Natl. Acad. Sci. U.S.A.">
        <title>Archaeal adaptation to higher temperatures revealed by genomic sequence of Thermoplasma volcanium.</title>
        <authorList>
            <person name="Kawashima T."/>
            <person name="Amano N."/>
            <person name="Koike H."/>
            <person name="Makino S."/>
            <person name="Higuchi S."/>
            <person name="Kawashima-Ohya Y."/>
            <person name="Watanabe K."/>
            <person name="Yamazaki M."/>
            <person name="Kanehori K."/>
            <person name="Kawamoto T."/>
            <person name="Nunoshiba T."/>
            <person name="Yamamoto Y."/>
            <person name="Aramaki H."/>
            <person name="Makino K."/>
            <person name="Suzuki M."/>
        </authorList>
    </citation>
    <scope>NUCLEOTIDE SEQUENCE [LARGE SCALE GENOMIC DNA]</scope>
    <source>
        <strain evidence="5">ATCC 51530 / DSM 4299 / JCM 9571 / NBRC 15438 / GSS1</strain>
    </source>
</reference>
<dbReference type="STRING" id="273116.gene:9381531"/>
<keyword evidence="1" id="KW-0324">Glycolysis</keyword>
<dbReference type="RefSeq" id="WP_010916988.1">
    <property type="nucleotide sequence ID" value="NC_002689.2"/>
</dbReference>
<dbReference type="EMBL" id="BA000011">
    <property type="protein sequence ID" value="BAB59883.1"/>
    <property type="molecule type" value="Genomic_DNA"/>
</dbReference>
<dbReference type="GeneID" id="1441836"/>
<evidence type="ECO:0000256" key="2">
    <source>
        <dbReference type="ARBA" id="ARBA00023235"/>
    </source>
</evidence>
<dbReference type="GO" id="GO:0016791">
    <property type="term" value="F:phosphatase activity"/>
    <property type="evidence" value="ECO:0007669"/>
    <property type="project" value="TreeGrafter"/>
</dbReference>
<dbReference type="SMART" id="SM00855">
    <property type="entry name" value="PGAM"/>
    <property type="match status" value="1"/>
</dbReference>
<keyword evidence="5" id="KW-1185">Reference proteome</keyword>